<dbReference type="EMBL" id="CP155571">
    <property type="protein sequence ID" value="XFO74148.1"/>
    <property type="molecule type" value="Genomic_DNA"/>
</dbReference>
<dbReference type="Pfam" id="PF04932">
    <property type="entry name" value="Wzy_C"/>
    <property type="match status" value="1"/>
</dbReference>
<name>A0ABZ3J7Q4_SPOA4</name>
<dbReference type="PANTHER" id="PTHR37422:SF13">
    <property type="entry name" value="LIPOPOLYSACCHARIDE BIOSYNTHESIS PROTEIN PA4999-RELATED"/>
    <property type="match status" value="1"/>
</dbReference>
<dbReference type="PANTHER" id="PTHR37422">
    <property type="entry name" value="TEICHURONIC ACID BIOSYNTHESIS PROTEIN TUAE"/>
    <property type="match status" value="1"/>
</dbReference>
<accession>A0ABZ3J7Q4</accession>
<keyword evidence="3 5" id="KW-1133">Transmembrane helix</keyword>
<feature type="transmembrane region" description="Helical" evidence="5">
    <location>
        <begin position="343"/>
        <end position="365"/>
    </location>
</feature>
<comment type="subcellular location">
    <subcellularLocation>
        <location evidence="1">Membrane</location>
        <topology evidence="1">Multi-pass membrane protein</topology>
    </subcellularLocation>
</comment>
<evidence type="ECO:0000313" key="8">
    <source>
        <dbReference type="Proteomes" id="UP000216052"/>
    </source>
</evidence>
<protein>
    <recommendedName>
        <fullName evidence="6">O-antigen ligase-related domain-containing protein</fullName>
    </recommendedName>
</protein>
<dbReference type="RefSeq" id="WP_093793086.1">
    <property type="nucleotide sequence ID" value="NZ_CP155571.1"/>
</dbReference>
<evidence type="ECO:0000259" key="6">
    <source>
        <dbReference type="Pfam" id="PF04932"/>
    </source>
</evidence>
<feature type="transmembrane region" description="Helical" evidence="5">
    <location>
        <begin position="86"/>
        <end position="107"/>
    </location>
</feature>
<evidence type="ECO:0000256" key="5">
    <source>
        <dbReference type="SAM" id="Phobius"/>
    </source>
</evidence>
<organism evidence="7 8">
    <name type="scientific">Sporomusa acidovorans (strain ATCC 49682 / DSM 3132 / Mol)</name>
    <dbReference type="NCBI Taxonomy" id="1123286"/>
    <lineage>
        <taxon>Bacteria</taxon>
        <taxon>Bacillati</taxon>
        <taxon>Bacillota</taxon>
        <taxon>Negativicutes</taxon>
        <taxon>Selenomonadales</taxon>
        <taxon>Sporomusaceae</taxon>
        <taxon>Sporomusa</taxon>
    </lineage>
</organism>
<feature type="transmembrane region" description="Helical" evidence="5">
    <location>
        <begin position="250"/>
        <end position="268"/>
    </location>
</feature>
<keyword evidence="8" id="KW-1185">Reference proteome</keyword>
<feature type="transmembrane region" description="Helical" evidence="5">
    <location>
        <begin position="119"/>
        <end position="139"/>
    </location>
</feature>
<gene>
    <name evidence="7" type="ORF">SPACI_042570</name>
</gene>
<feature type="transmembrane region" description="Helical" evidence="5">
    <location>
        <begin position="210"/>
        <end position="238"/>
    </location>
</feature>
<keyword evidence="4 5" id="KW-0472">Membrane</keyword>
<evidence type="ECO:0000256" key="2">
    <source>
        <dbReference type="ARBA" id="ARBA00022692"/>
    </source>
</evidence>
<feature type="transmembrane region" description="Helical" evidence="5">
    <location>
        <begin position="402"/>
        <end position="418"/>
    </location>
</feature>
<evidence type="ECO:0000256" key="3">
    <source>
        <dbReference type="ARBA" id="ARBA00022989"/>
    </source>
</evidence>
<keyword evidence="2 5" id="KW-0812">Transmembrane</keyword>
<reference evidence="7" key="1">
    <citation type="submission" date="2024-05" db="EMBL/GenBank/DDBJ databases">
        <title>Isolation and characterization of Sporomusa carbonis sp. nov., a carboxydotrophic hydrogenogen in the genus of Sporomusa isolated from a charcoal burning pile.</title>
        <authorList>
            <person name="Boeer T."/>
            <person name="Rosenbaum F."/>
            <person name="Eysell L."/>
            <person name="Mueller V."/>
            <person name="Daniel R."/>
            <person name="Poehlein A."/>
        </authorList>
    </citation>
    <scope>NUCLEOTIDE SEQUENCE [LARGE SCALE GENOMIC DNA]</scope>
    <source>
        <strain evidence="7">DSM 3132</strain>
    </source>
</reference>
<evidence type="ECO:0000256" key="4">
    <source>
        <dbReference type="ARBA" id="ARBA00023136"/>
    </source>
</evidence>
<proteinExistence type="predicted"/>
<feature type="transmembrane region" description="Helical" evidence="5">
    <location>
        <begin position="317"/>
        <end position="337"/>
    </location>
</feature>
<feature type="transmembrane region" description="Helical" evidence="5">
    <location>
        <begin position="35"/>
        <end position="55"/>
    </location>
</feature>
<evidence type="ECO:0000313" key="7">
    <source>
        <dbReference type="EMBL" id="XFO74148.1"/>
    </source>
</evidence>
<dbReference type="InterPro" id="IPR051533">
    <property type="entry name" value="WaaL-like"/>
</dbReference>
<feature type="transmembrane region" description="Helical" evidence="5">
    <location>
        <begin position="174"/>
        <end position="198"/>
    </location>
</feature>
<feature type="domain" description="O-antigen ligase-related" evidence="6">
    <location>
        <begin position="212"/>
        <end position="358"/>
    </location>
</feature>
<feature type="transmembrane region" description="Helical" evidence="5">
    <location>
        <begin position="62"/>
        <end position="80"/>
    </location>
</feature>
<feature type="transmembrane region" description="Helical" evidence="5">
    <location>
        <begin position="12"/>
        <end position="29"/>
    </location>
</feature>
<feature type="transmembrane region" description="Helical" evidence="5">
    <location>
        <begin position="377"/>
        <end position="396"/>
    </location>
</feature>
<sequence>MSCLKISLTNIEKYNLIIFTFLLLYSNIFSRILDLSIFNILLYVIGLIAVCINVMNNHKISYLKLLLYSLCLFFFTYSIIDFRSDFITNLLSLKDFCFPILCLLIGESMGKYKIDIVNLFNKLFLFFVTYGIIQEIAFYTNNLEVWLPWDYKIIIDFLESGDNGNLFQGGLLRFFGVMNAFVEYQVFIISIILLLMLYNQYIHNRNVFKINIILSLIFLLLALERSPIIMLFIWAFIWKVPSFSIDLKRMGKLIVFILFIFVSIFYFYSNLYEDEITGIAFQRIVNVITFNFGNDAAFEERENVHWKFAWELSKNNYIGIGPGTVAPSASQYIGYVGPHNNFLAYHLAYGLFGLMLFICFLMLILKKFSNLNKNIQLFGYGMFCAYFGMAIFNMPFVGKNGILFFIIVGFLFNNNFNIPQNTYRAHR</sequence>
<dbReference type="Proteomes" id="UP000216052">
    <property type="component" value="Chromosome"/>
</dbReference>
<dbReference type="InterPro" id="IPR007016">
    <property type="entry name" value="O-antigen_ligase-rel_domated"/>
</dbReference>
<evidence type="ECO:0000256" key="1">
    <source>
        <dbReference type="ARBA" id="ARBA00004141"/>
    </source>
</evidence>